<keyword evidence="1" id="KW-0732">Signal</keyword>
<dbReference type="OrthoDB" id="8481666at2"/>
<dbReference type="KEGG" id="mes:Meso_0962"/>
<proteinExistence type="predicted"/>
<dbReference type="Pfam" id="PF09539">
    <property type="entry name" value="DUF2385"/>
    <property type="match status" value="1"/>
</dbReference>
<dbReference type="AlphaFoldDB" id="Q11JR6"/>
<reference evidence="2" key="1">
    <citation type="submission" date="2006-06" db="EMBL/GenBank/DDBJ databases">
        <title>Complete sequence of chromosome of Chelativorans sp. BNC1.</title>
        <authorList>
            <consortium name="US DOE Joint Genome Institute"/>
            <person name="Copeland A."/>
            <person name="Lucas S."/>
            <person name="Lapidus A."/>
            <person name="Barry K."/>
            <person name="Detter J.C."/>
            <person name="Glavina del Rio T."/>
            <person name="Hammon N."/>
            <person name="Israni S."/>
            <person name="Dalin E."/>
            <person name="Tice H."/>
            <person name="Pitluck S."/>
            <person name="Chertkov O."/>
            <person name="Brettin T."/>
            <person name="Bruce D."/>
            <person name="Han C."/>
            <person name="Tapia R."/>
            <person name="Gilna P."/>
            <person name="Schmutz J."/>
            <person name="Larimer F."/>
            <person name="Land M."/>
            <person name="Hauser L."/>
            <person name="Kyrpides N."/>
            <person name="Mikhailova N."/>
            <person name="Richardson P."/>
        </authorList>
    </citation>
    <scope>NUCLEOTIDE SEQUENCE</scope>
    <source>
        <strain evidence="2">BNC1</strain>
    </source>
</reference>
<feature type="chain" id="PRO_5004180351" description="TIGR02301 family protein" evidence="1">
    <location>
        <begin position="23"/>
        <end position="123"/>
    </location>
</feature>
<name>Q11JR6_CHESB</name>
<feature type="signal peptide" evidence="1">
    <location>
        <begin position="1"/>
        <end position="22"/>
    </location>
</feature>
<gene>
    <name evidence="2" type="ordered locus">Meso_0962</name>
</gene>
<organism evidence="2">
    <name type="scientific">Chelativorans sp. (strain BNC1)</name>
    <dbReference type="NCBI Taxonomy" id="266779"/>
    <lineage>
        <taxon>Bacteria</taxon>
        <taxon>Pseudomonadati</taxon>
        <taxon>Pseudomonadota</taxon>
        <taxon>Alphaproteobacteria</taxon>
        <taxon>Hyphomicrobiales</taxon>
        <taxon>Phyllobacteriaceae</taxon>
        <taxon>Chelativorans</taxon>
    </lineage>
</organism>
<dbReference type="eggNOG" id="COG5451">
    <property type="taxonomic scope" value="Bacteria"/>
</dbReference>
<dbReference type="NCBIfam" id="TIGR02301">
    <property type="entry name" value="TIGR02301 family protein"/>
    <property type="match status" value="1"/>
</dbReference>
<protein>
    <recommendedName>
        <fullName evidence="3">TIGR02301 family protein</fullName>
    </recommendedName>
</protein>
<dbReference type="HOGENOM" id="CLU_118542_0_0_5"/>
<accession>Q11JR6</accession>
<evidence type="ECO:0000256" key="1">
    <source>
        <dbReference type="SAM" id="SignalP"/>
    </source>
</evidence>
<sequence length="123" mass="13763" precursor="true">MKTILKLLSAAVLASTFSLSQAAAQVPYDPQLMRLAEILGSVHFLRGLCGEEEPVWRERMESLLQAEAPSEERRAKLTASFNRGYRAFAGVYTNCTDAAVQAIDRYMKEGETLTDEITRRYGN</sequence>
<dbReference type="STRING" id="266779.Meso_0962"/>
<dbReference type="EMBL" id="CP000390">
    <property type="protein sequence ID" value="ABG62359.1"/>
    <property type="molecule type" value="Genomic_DNA"/>
</dbReference>
<evidence type="ECO:0000313" key="2">
    <source>
        <dbReference type="EMBL" id="ABG62359.1"/>
    </source>
</evidence>
<evidence type="ECO:0008006" key="3">
    <source>
        <dbReference type="Google" id="ProtNLM"/>
    </source>
</evidence>
<dbReference type="InterPro" id="IPR012645">
    <property type="entry name" value="CHP02301"/>
</dbReference>